<protein>
    <submittedName>
        <fullName evidence="3">Uncharacterized protein</fullName>
    </submittedName>
</protein>
<dbReference type="EMBL" id="JAEACU010000001">
    <property type="protein sequence ID" value="KAH7547418.1"/>
    <property type="molecule type" value="Genomic_DNA"/>
</dbReference>
<dbReference type="OrthoDB" id="513929at2759"/>
<dbReference type="AlphaFoldDB" id="A0A978W634"/>
<evidence type="ECO:0000313" key="3">
    <source>
        <dbReference type="EMBL" id="KAH7547418.1"/>
    </source>
</evidence>
<reference evidence="3" key="1">
    <citation type="journal article" date="2021" name="Front. Plant Sci.">
        <title>Chromosome-Scale Genome Assembly for Chinese Sour Jujube and Insights Into Its Genome Evolution and Domestication Signature.</title>
        <authorList>
            <person name="Shen L.-Y."/>
            <person name="Luo H."/>
            <person name="Wang X.-L."/>
            <person name="Wang X.-M."/>
            <person name="Qiu X.-J."/>
            <person name="Liu H."/>
            <person name="Zhou S.-S."/>
            <person name="Jia K.-H."/>
            <person name="Nie S."/>
            <person name="Bao Y.-T."/>
            <person name="Zhang R.-G."/>
            <person name="Yun Q.-Z."/>
            <person name="Chai Y.-H."/>
            <person name="Lu J.-Y."/>
            <person name="Li Y."/>
            <person name="Zhao S.-W."/>
            <person name="Mao J.-F."/>
            <person name="Jia S.-G."/>
            <person name="Mao Y.-M."/>
        </authorList>
    </citation>
    <scope>NUCLEOTIDE SEQUENCE</scope>
    <source>
        <strain evidence="3">AT0</strain>
        <tissue evidence="3">Leaf</tissue>
    </source>
</reference>
<gene>
    <name evidence="3" type="ORF">FEM48_Zijuj01G0307800</name>
</gene>
<dbReference type="Proteomes" id="UP000813462">
    <property type="component" value="Unassembled WGS sequence"/>
</dbReference>
<name>A0A978W634_ZIZJJ</name>
<sequence>MSAVTASTTATGPSKQSCCWRSENPRLRPAKKSIAFTKLVNHTPIWFSTKRVNPIRALDPQKDGKEDSSAFISQEDLAYLWKLGAGSVVGAGLIKYGSIVFPEITIPNITVALVIIITPVVLAVLLLINQSRAEGPS</sequence>
<organism evidence="3 4">
    <name type="scientific">Ziziphus jujuba var. spinosa</name>
    <dbReference type="NCBI Taxonomy" id="714518"/>
    <lineage>
        <taxon>Eukaryota</taxon>
        <taxon>Viridiplantae</taxon>
        <taxon>Streptophyta</taxon>
        <taxon>Embryophyta</taxon>
        <taxon>Tracheophyta</taxon>
        <taxon>Spermatophyta</taxon>
        <taxon>Magnoliopsida</taxon>
        <taxon>eudicotyledons</taxon>
        <taxon>Gunneridae</taxon>
        <taxon>Pentapetalae</taxon>
        <taxon>rosids</taxon>
        <taxon>fabids</taxon>
        <taxon>Rosales</taxon>
        <taxon>Rhamnaceae</taxon>
        <taxon>Paliureae</taxon>
        <taxon>Ziziphus</taxon>
    </lineage>
</organism>
<evidence type="ECO:0000256" key="2">
    <source>
        <dbReference type="SAM" id="Phobius"/>
    </source>
</evidence>
<evidence type="ECO:0000256" key="1">
    <source>
        <dbReference type="SAM" id="MobiDB-lite"/>
    </source>
</evidence>
<feature type="compositionally biased region" description="Polar residues" evidence="1">
    <location>
        <begin position="1"/>
        <end position="19"/>
    </location>
</feature>
<keyword evidence="2" id="KW-0472">Membrane</keyword>
<proteinExistence type="predicted"/>
<accession>A0A978W634</accession>
<dbReference type="PANTHER" id="PTHR37224">
    <property type="entry name" value="OS02G0804400 PROTEIN"/>
    <property type="match status" value="1"/>
</dbReference>
<comment type="caution">
    <text evidence="3">The sequence shown here is derived from an EMBL/GenBank/DDBJ whole genome shotgun (WGS) entry which is preliminary data.</text>
</comment>
<feature type="region of interest" description="Disordered" evidence="1">
    <location>
        <begin position="1"/>
        <end position="21"/>
    </location>
</feature>
<feature type="transmembrane region" description="Helical" evidence="2">
    <location>
        <begin position="109"/>
        <end position="128"/>
    </location>
</feature>
<keyword evidence="2" id="KW-0812">Transmembrane</keyword>
<feature type="transmembrane region" description="Helical" evidence="2">
    <location>
        <begin position="79"/>
        <end position="97"/>
    </location>
</feature>
<keyword evidence="2" id="KW-1133">Transmembrane helix</keyword>
<evidence type="ECO:0000313" key="4">
    <source>
        <dbReference type="Proteomes" id="UP000813462"/>
    </source>
</evidence>